<feature type="transmembrane region" description="Helical" evidence="1">
    <location>
        <begin position="175"/>
        <end position="197"/>
    </location>
</feature>
<dbReference type="InterPro" id="IPR050879">
    <property type="entry name" value="Acyltransferase_3"/>
</dbReference>
<keyword evidence="5" id="KW-1185">Reference proteome</keyword>
<dbReference type="InterPro" id="IPR043968">
    <property type="entry name" value="SGNH"/>
</dbReference>
<keyword evidence="4" id="KW-0808">Transferase</keyword>
<protein>
    <submittedName>
        <fullName evidence="4">Acyltransferase family protein</fullName>
        <ecNumber evidence="4">2.3.1.-</ecNumber>
    </submittedName>
</protein>
<sequence>MSLGMLPKKQQAFRQDINGLRAWAVLTVVLYHFSVSGFRGGFIGVDVFFVISGFLMTGIIYRALSAPGGSQFSFINFYLARARRIIPALLAVCIALLVAGWFYLPAVDYGVLGKHVASALGFYSNFQFLSEARYFDAESYDKWLLHTWSLSVEWQFYILLPIFMAVLWKLRPSKALMTFGLATLFVMSLCISVIFSISYPSAAFYLLPTRGWEMAAGGLVYLMAEKCDLPQRMRQCIELIGFSLIVVSVAMLDVTDVWPGSLALIPVLGTMMVLIASRERSIFTSTAIAQWLGSRSYSIYLWHWPIVVALVYTEYQSSAVAIGLGLLGTFVLGSLSYSMIEKSKLFLFSRFSSLVALIVFVILSAVFAGVGLFVSFVGANVEGRIPPRANAAFEQANNVDARHELCKHFDHSKIYDAASITGCTFGGEHLAAITIGDSHAGALVKAVEFALPSKNDHVLQWTLDACPTVLSSKTTDGLDECGKFVAWALEQQRVLPKNVPLIIVNRTSLYAFGPNESDDVLKRLLAPMYFESPDSHGLPEHLEKMRAGIINTACAFKADREVYLVRPIPEQRINVPKFTGRALLFGVERDISVSMEEYKKRNAFVWEAQDAAVAACGVKVLDPLPYLCDERACHGSNGGLPIYYDDDHLNLRGAALLAPMFSTVFKNKE</sequence>
<organism evidence="4 5">
    <name type="scientific">Pseudomonas pergaminensis</name>
    <dbReference type="NCBI Taxonomy" id="2853159"/>
    <lineage>
        <taxon>Bacteria</taxon>
        <taxon>Pseudomonadati</taxon>
        <taxon>Pseudomonadota</taxon>
        <taxon>Gammaproteobacteria</taxon>
        <taxon>Pseudomonadales</taxon>
        <taxon>Pseudomonadaceae</taxon>
        <taxon>Pseudomonas</taxon>
    </lineage>
</organism>
<dbReference type="PANTHER" id="PTHR23028">
    <property type="entry name" value="ACETYLTRANSFERASE"/>
    <property type="match status" value="1"/>
</dbReference>
<dbReference type="PANTHER" id="PTHR23028:SF53">
    <property type="entry name" value="ACYL_TRANSF_3 DOMAIN-CONTAINING PROTEIN"/>
    <property type="match status" value="1"/>
</dbReference>
<dbReference type="RefSeq" id="WP_406599441.1">
    <property type="nucleotide sequence ID" value="NZ_JBJHQF010000057.1"/>
</dbReference>
<feature type="transmembrane region" description="Helical" evidence="1">
    <location>
        <begin position="352"/>
        <end position="378"/>
    </location>
</feature>
<evidence type="ECO:0000313" key="5">
    <source>
        <dbReference type="Proteomes" id="UP001623008"/>
    </source>
</evidence>
<keyword evidence="4" id="KW-0012">Acyltransferase</keyword>
<dbReference type="Proteomes" id="UP001623008">
    <property type="component" value="Unassembled WGS sequence"/>
</dbReference>
<comment type="caution">
    <text evidence="4">The sequence shown here is derived from an EMBL/GenBank/DDBJ whole genome shotgun (WGS) entry which is preliminary data.</text>
</comment>
<feature type="transmembrane region" description="Helical" evidence="1">
    <location>
        <begin position="20"/>
        <end position="36"/>
    </location>
</feature>
<dbReference type="EMBL" id="JBJHQF010000057">
    <property type="protein sequence ID" value="MFK9007466.1"/>
    <property type="molecule type" value="Genomic_DNA"/>
</dbReference>
<gene>
    <name evidence="4" type="ORF">ACJEBJ_25395</name>
</gene>
<keyword evidence="1" id="KW-1133">Transmembrane helix</keyword>
<dbReference type="InterPro" id="IPR002656">
    <property type="entry name" value="Acyl_transf_3_dom"/>
</dbReference>
<feature type="transmembrane region" description="Helical" evidence="1">
    <location>
        <begin position="85"/>
        <end position="104"/>
    </location>
</feature>
<accession>A0ABW8R6X7</accession>
<keyword evidence="1" id="KW-0812">Transmembrane</keyword>
<evidence type="ECO:0000313" key="4">
    <source>
        <dbReference type="EMBL" id="MFK9007466.1"/>
    </source>
</evidence>
<reference evidence="4 5" key="1">
    <citation type="submission" date="2024-11" db="EMBL/GenBank/DDBJ databases">
        <authorList>
            <person name="Lucas J.A."/>
        </authorList>
    </citation>
    <scope>NUCLEOTIDE SEQUENCE [LARGE SCALE GENOMIC DNA]</scope>
    <source>
        <strain evidence="4 5">Z 7.15</strain>
    </source>
</reference>
<feature type="transmembrane region" description="Helical" evidence="1">
    <location>
        <begin position="319"/>
        <end position="340"/>
    </location>
</feature>
<dbReference type="Pfam" id="PF01757">
    <property type="entry name" value="Acyl_transf_3"/>
    <property type="match status" value="1"/>
</dbReference>
<dbReference type="Pfam" id="PF19040">
    <property type="entry name" value="SGNH"/>
    <property type="match status" value="1"/>
</dbReference>
<name>A0ABW8R6X7_9PSED</name>
<evidence type="ECO:0000259" key="3">
    <source>
        <dbReference type="Pfam" id="PF19040"/>
    </source>
</evidence>
<feature type="domain" description="Acyltransferase 3" evidence="2">
    <location>
        <begin position="16"/>
        <end position="332"/>
    </location>
</feature>
<feature type="domain" description="SGNH" evidence="3">
    <location>
        <begin position="419"/>
        <end position="662"/>
    </location>
</feature>
<keyword evidence="1" id="KW-0472">Membrane</keyword>
<proteinExistence type="predicted"/>
<evidence type="ECO:0000259" key="2">
    <source>
        <dbReference type="Pfam" id="PF01757"/>
    </source>
</evidence>
<feature type="transmembrane region" description="Helical" evidence="1">
    <location>
        <begin position="148"/>
        <end position="168"/>
    </location>
</feature>
<dbReference type="EC" id="2.3.1.-" evidence="4"/>
<feature type="transmembrane region" description="Helical" evidence="1">
    <location>
        <begin position="258"/>
        <end position="276"/>
    </location>
</feature>
<feature type="transmembrane region" description="Helical" evidence="1">
    <location>
        <begin position="42"/>
        <end position="64"/>
    </location>
</feature>
<evidence type="ECO:0000256" key="1">
    <source>
        <dbReference type="SAM" id="Phobius"/>
    </source>
</evidence>
<dbReference type="GO" id="GO:0016746">
    <property type="term" value="F:acyltransferase activity"/>
    <property type="evidence" value="ECO:0007669"/>
    <property type="project" value="UniProtKB-KW"/>
</dbReference>
<feature type="transmembrane region" description="Helical" evidence="1">
    <location>
        <begin position="297"/>
        <end position="313"/>
    </location>
</feature>